<dbReference type="InterPro" id="IPR036869">
    <property type="entry name" value="J_dom_sf"/>
</dbReference>
<feature type="region of interest" description="Disordered" evidence="1">
    <location>
        <begin position="482"/>
        <end position="548"/>
    </location>
</feature>
<keyword evidence="4" id="KW-1185">Reference proteome</keyword>
<dbReference type="InterPro" id="IPR053052">
    <property type="entry name" value="Imprinting_Balance_Reg"/>
</dbReference>
<dbReference type="InterPro" id="IPR018253">
    <property type="entry name" value="DnaJ_domain_CS"/>
</dbReference>
<dbReference type="PROSITE" id="PS50076">
    <property type="entry name" value="DNAJ_2"/>
    <property type="match status" value="1"/>
</dbReference>
<feature type="domain" description="J" evidence="2">
    <location>
        <begin position="67"/>
        <end position="132"/>
    </location>
</feature>
<dbReference type="Gramene" id="arahy.Tifrunner.gnm2.ann2.Ah20g091800.1">
    <property type="protein sequence ID" value="arahy.Tifrunner.gnm2.ann2.Ah20g091800.1-CDS-1"/>
    <property type="gene ID" value="arahy.Tifrunner.gnm2.ann2.Ah20g091800"/>
</dbReference>
<reference evidence="3 4" key="1">
    <citation type="submission" date="2019-01" db="EMBL/GenBank/DDBJ databases">
        <title>Sequencing of cultivated peanut Arachis hypogaea provides insights into genome evolution and oil improvement.</title>
        <authorList>
            <person name="Chen X."/>
        </authorList>
    </citation>
    <scope>NUCLEOTIDE SEQUENCE [LARGE SCALE GENOMIC DNA]</scope>
    <source>
        <strain evidence="4">cv. Fuhuasheng</strain>
        <tissue evidence="3">Leaves</tissue>
    </source>
</reference>
<dbReference type="Proteomes" id="UP000289738">
    <property type="component" value="Chromosome B10"/>
</dbReference>
<dbReference type="OrthoDB" id="10250354at2759"/>
<organism evidence="3 4">
    <name type="scientific">Arachis hypogaea</name>
    <name type="common">Peanut</name>
    <dbReference type="NCBI Taxonomy" id="3818"/>
    <lineage>
        <taxon>Eukaryota</taxon>
        <taxon>Viridiplantae</taxon>
        <taxon>Streptophyta</taxon>
        <taxon>Embryophyta</taxon>
        <taxon>Tracheophyta</taxon>
        <taxon>Spermatophyta</taxon>
        <taxon>Magnoliopsida</taxon>
        <taxon>eudicotyledons</taxon>
        <taxon>Gunneridae</taxon>
        <taxon>Pentapetalae</taxon>
        <taxon>rosids</taxon>
        <taxon>fabids</taxon>
        <taxon>Fabales</taxon>
        <taxon>Fabaceae</taxon>
        <taxon>Papilionoideae</taxon>
        <taxon>50 kb inversion clade</taxon>
        <taxon>dalbergioids sensu lato</taxon>
        <taxon>Dalbergieae</taxon>
        <taxon>Pterocarpus clade</taxon>
        <taxon>Arachis</taxon>
    </lineage>
</organism>
<feature type="compositionally biased region" description="Low complexity" evidence="1">
    <location>
        <begin position="169"/>
        <end position="217"/>
    </location>
</feature>
<feature type="compositionally biased region" description="Basic and acidic residues" evidence="1">
    <location>
        <begin position="219"/>
        <end position="276"/>
    </location>
</feature>
<feature type="compositionally biased region" description="Low complexity" evidence="1">
    <location>
        <begin position="539"/>
        <end position="548"/>
    </location>
</feature>
<dbReference type="STRING" id="3818.A0A444WYZ0"/>
<evidence type="ECO:0000256" key="1">
    <source>
        <dbReference type="SAM" id="MobiDB-lite"/>
    </source>
</evidence>
<dbReference type="PROSITE" id="PS00636">
    <property type="entry name" value="DNAJ_1"/>
    <property type="match status" value="1"/>
</dbReference>
<feature type="region of interest" description="Disordered" evidence="1">
    <location>
        <begin position="332"/>
        <end position="356"/>
    </location>
</feature>
<gene>
    <name evidence="3" type="ORF">Ahy_B10g101211</name>
</gene>
<comment type="caution">
    <text evidence="3">The sequence shown here is derived from an EMBL/GenBank/DDBJ whole genome shotgun (WGS) entry which is preliminary data.</text>
</comment>
<evidence type="ECO:0000259" key="2">
    <source>
        <dbReference type="PROSITE" id="PS50076"/>
    </source>
</evidence>
<feature type="compositionally biased region" description="Polar residues" evidence="1">
    <location>
        <begin position="517"/>
        <end position="528"/>
    </location>
</feature>
<name>A0A444WYZ0_ARAHY</name>
<dbReference type="AlphaFoldDB" id="A0A444WYZ0"/>
<dbReference type="SMART" id="SM00271">
    <property type="entry name" value="DnaJ"/>
    <property type="match status" value="1"/>
</dbReference>
<dbReference type="PANTHER" id="PTHR45496:SF19">
    <property type="entry name" value="J DOMAIN-CONTAINING PROTEIN"/>
    <property type="match status" value="1"/>
</dbReference>
<dbReference type="EMBL" id="SDMP01000020">
    <property type="protein sequence ID" value="RYQ82631.1"/>
    <property type="molecule type" value="Genomic_DNA"/>
</dbReference>
<dbReference type="Pfam" id="PF00226">
    <property type="entry name" value="DnaJ"/>
    <property type="match status" value="1"/>
</dbReference>
<sequence>MEGGNRAEAERWLYTANKLLSARDLHGARSFAIRARECDPRFEVTELLLTVIDTLVAGEARINDLVDWYSILQVIRYSHNLDYIAAQYRRLAAILDPHRNPFAFSAYAFSLVNDAWSVLSNPSKKAIFDNDLRLLTEPPPPPPPPPPQPAPVPIVPQAFPILQQRHNLNNHQNNHNQSHDLNQNQNHFLHQNPNQNQNHLINQNQQQRQRQQQQQQQQEEERQRQQQEEERRRQQQEEERQRQQQEEERQRQQQKEERQRQQQEQEQEQQKRREQEQALQLQRQQQEHEQWKRQQQEQAKLQLQRQQQQQQQLFSLSKNAISTEAPRVVVVEEEEEEERPSQDNVTQLTEPTRPARATESIETELNGAFWTACPYCYGLFEYPKVYEECTLLCQSCRRPFHALAVRSPPELTGKDGFMSFCSWGFMPLGFSGDFKDISGSASQWNPFSALVPCPLKGADRWRHLRGPWAYYDDEAAAAFVEHSDTTEDDSDDDDWRNINANKKVGRKRRRRRRNRKSSATTAGGNASTPVERPRRGVRNRAGNAGVENGEAVGAGSAAVPIAARLESGKKAALASLRRRGAGNLGKLDLNVEFSNDVEETGHGVRDRANAGGTGNAEDNIEGIGFFEGLDEFLSSLPILNAVADDKVKGH</sequence>
<feature type="compositionally biased region" description="Pro residues" evidence="1">
    <location>
        <begin position="137"/>
        <end position="154"/>
    </location>
</feature>
<evidence type="ECO:0000313" key="4">
    <source>
        <dbReference type="Proteomes" id="UP000289738"/>
    </source>
</evidence>
<dbReference type="Gene3D" id="1.10.287.110">
    <property type="entry name" value="DnaJ domain"/>
    <property type="match status" value="1"/>
</dbReference>
<feature type="compositionally biased region" description="Basic residues" evidence="1">
    <location>
        <begin position="503"/>
        <end position="516"/>
    </location>
</feature>
<accession>A0A444WYZ0</accession>
<proteinExistence type="predicted"/>
<dbReference type="SMR" id="A0A444WYZ0"/>
<dbReference type="InterPro" id="IPR001623">
    <property type="entry name" value="DnaJ_domain"/>
</dbReference>
<dbReference type="SUPFAM" id="SSF46565">
    <property type="entry name" value="Chaperone J-domain"/>
    <property type="match status" value="1"/>
</dbReference>
<dbReference type="PANTHER" id="PTHR45496">
    <property type="entry name" value="CHAPERONE DNAJ-DOMAIN SUPERFAMILY PROTEIN"/>
    <property type="match status" value="1"/>
</dbReference>
<protein>
    <recommendedName>
        <fullName evidence="2">J domain-containing protein</fullName>
    </recommendedName>
</protein>
<dbReference type="CDD" id="cd06257">
    <property type="entry name" value="DnaJ"/>
    <property type="match status" value="1"/>
</dbReference>
<feature type="region of interest" description="Disordered" evidence="1">
    <location>
        <begin position="133"/>
        <end position="154"/>
    </location>
</feature>
<feature type="region of interest" description="Disordered" evidence="1">
    <location>
        <begin position="169"/>
        <end position="281"/>
    </location>
</feature>
<evidence type="ECO:0000313" key="3">
    <source>
        <dbReference type="EMBL" id="RYQ82631.1"/>
    </source>
</evidence>